<feature type="transmembrane region" description="Helical" evidence="3">
    <location>
        <begin position="28"/>
        <end position="50"/>
    </location>
</feature>
<reference evidence="6" key="1">
    <citation type="submission" date="2018-05" db="EMBL/GenBank/DDBJ databases">
        <authorList>
            <person name="Li Y."/>
        </authorList>
    </citation>
    <scope>NUCLEOTIDE SEQUENCE [LARGE SCALE GENOMIC DNA]</scope>
    <source>
        <strain evidence="6">sk1b4</strain>
    </source>
</reference>
<gene>
    <name evidence="5" type="ORF">DD236_03250</name>
</gene>
<keyword evidence="3" id="KW-0812">Transmembrane</keyword>
<organism evidence="5 6">
    <name type="scientific">Ancrocorticia populi</name>
    <dbReference type="NCBI Taxonomy" id="2175228"/>
    <lineage>
        <taxon>Bacteria</taxon>
        <taxon>Bacillati</taxon>
        <taxon>Actinomycetota</taxon>
        <taxon>Actinomycetes</taxon>
        <taxon>Actinomycetales</taxon>
        <taxon>Actinomycetaceae</taxon>
        <taxon>Ancrocorticia</taxon>
    </lineage>
</organism>
<evidence type="ECO:0000256" key="2">
    <source>
        <dbReference type="SAM" id="MobiDB-lite"/>
    </source>
</evidence>
<dbReference type="OrthoDB" id="9782542at2"/>
<dbReference type="Proteomes" id="UP000245283">
    <property type="component" value="Unassembled WGS sequence"/>
</dbReference>
<evidence type="ECO:0000256" key="1">
    <source>
        <dbReference type="ARBA" id="ARBA00006068"/>
    </source>
</evidence>
<comment type="similarity">
    <text evidence="1">Belongs to the LytR/CpsA/Psr (LCP) family.</text>
</comment>
<dbReference type="PANTHER" id="PTHR33392:SF6">
    <property type="entry name" value="POLYISOPRENYL-TEICHOIC ACID--PEPTIDOGLYCAN TEICHOIC ACID TRANSFERASE TAGU"/>
    <property type="match status" value="1"/>
</dbReference>
<dbReference type="PANTHER" id="PTHR33392">
    <property type="entry name" value="POLYISOPRENYL-TEICHOIC ACID--PEPTIDOGLYCAN TEICHOIC ACID TRANSFERASE TAGU"/>
    <property type="match status" value="1"/>
</dbReference>
<keyword evidence="6" id="KW-1185">Reference proteome</keyword>
<dbReference type="NCBIfam" id="TIGR00350">
    <property type="entry name" value="lytR_cpsA_psr"/>
    <property type="match status" value="1"/>
</dbReference>
<keyword evidence="3" id="KW-0472">Membrane</keyword>
<dbReference type="EMBL" id="QETB01000001">
    <property type="protein sequence ID" value="PWF27414.1"/>
    <property type="molecule type" value="Genomic_DNA"/>
</dbReference>
<dbReference type="AlphaFoldDB" id="A0A2V1KEV4"/>
<comment type="caution">
    <text evidence="5">The sequence shown here is derived from an EMBL/GenBank/DDBJ whole genome shotgun (WGS) entry which is preliminary data.</text>
</comment>
<dbReference type="InterPro" id="IPR004474">
    <property type="entry name" value="LytR_CpsA_psr"/>
</dbReference>
<name>A0A2V1KEV4_9ACTO</name>
<protein>
    <recommendedName>
        <fullName evidence="4">Cell envelope-related transcriptional attenuator domain-containing protein</fullName>
    </recommendedName>
</protein>
<evidence type="ECO:0000313" key="6">
    <source>
        <dbReference type="Proteomes" id="UP000245283"/>
    </source>
</evidence>
<accession>A0A2V1KEV4</accession>
<proteinExistence type="inferred from homology"/>
<keyword evidence="3" id="KW-1133">Transmembrane helix</keyword>
<feature type="region of interest" description="Disordered" evidence="2">
    <location>
        <begin position="367"/>
        <end position="417"/>
    </location>
</feature>
<dbReference type="InterPro" id="IPR050922">
    <property type="entry name" value="LytR/CpsA/Psr_CW_biosynth"/>
</dbReference>
<evidence type="ECO:0000256" key="3">
    <source>
        <dbReference type="SAM" id="Phobius"/>
    </source>
</evidence>
<dbReference type="Gene3D" id="3.40.630.190">
    <property type="entry name" value="LCP protein"/>
    <property type="match status" value="1"/>
</dbReference>
<evidence type="ECO:0000313" key="5">
    <source>
        <dbReference type="EMBL" id="PWF27414.1"/>
    </source>
</evidence>
<evidence type="ECO:0000259" key="4">
    <source>
        <dbReference type="Pfam" id="PF03816"/>
    </source>
</evidence>
<dbReference type="Pfam" id="PF03816">
    <property type="entry name" value="LytR_cpsA_psr"/>
    <property type="match status" value="1"/>
</dbReference>
<feature type="domain" description="Cell envelope-related transcriptional attenuator" evidence="4">
    <location>
        <begin position="101"/>
        <end position="271"/>
    </location>
</feature>
<feature type="compositionally biased region" description="Low complexity" evidence="2">
    <location>
        <begin position="376"/>
        <end position="398"/>
    </location>
</feature>
<sequence>MMKGVSNRVRAEAHLVAGPRPRHIGRTALLVVLALVLTMGSAIGIGYHSLQSNISQTDVNDLLGGDETAPPIDQNEGRALNILVLGSDSRDGMESNVEGMRADTTMLFHVSADRSRVDVTSIPRDLLVDIPACTVRTGEDLDETFETSPASNQMFNSAFSYGGQTGDVPSGAACAMKTVESMTDIKLDGYVVVNFKSFQEIVDAIGGVPMYFEETVDDPKANLKVSAGCRLLDGKQALGLARARKTLGDGSDISRIGRQQELVTAMMNEVLSMNLLTNMPSLYKVLDAATANLDTSKGLGDIPTLGGLANSLRNIEMKNIQFVTTPFAYAGNRVTPTEDADVLWDALANDKPFKSSEDEYGNISIELIKDSETQKPTESATTPAATPTEEPSSEATTEPSDDQSTGAPVCTKENAQG</sequence>